<dbReference type="Proteomes" id="UP000094622">
    <property type="component" value="Unassembled WGS sequence"/>
</dbReference>
<proteinExistence type="predicted"/>
<accession>A0A1E3H854</accession>
<protein>
    <submittedName>
        <fullName evidence="1">Uncharacterized protein</fullName>
    </submittedName>
</protein>
<gene>
    <name evidence="1" type="ORF">A6302_00390</name>
</gene>
<keyword evidence="2" id="KW-1185">Reference proteome</keyword>
<sequence length="140" mass="15782">MSDSKWRKLLTLLHESELNLPACIVKWIDWPVPVLMATPSAADLHPPRGFLDSLEFGPFALGSIEWMEFPDVVPTEPRKRNLLLGPDVPIDDRYHGRCGAQQVDRAIAALVMKGQFPLERRDTGLRIIGHCHRIAPERVG</sequence>
<evidence type="ECO:0000313" key="2">
    <source>
        <dbReference type="Proteomes" id="UP000094622"/>
    </source>
</evidence>
<organism evidence="1 2">
    <name type="scientific">Methylobrevis pamukkalensis</name>
    <dbReference type="NCBI Taxonomy" id="1439726"/>
    <lineage>
        <taxon>Bacteria</taxon>
        <taxon>Pseudomonadati</taxon>
        <taxon>Pseudomonadota</taxon>
        <taxon>Alphaproteobacteria</taxon>
        <taxon>Hyphomicrobiales</taxon>
        <taxon>Pleomorphomonadaceae</taxon>
        <taxon>Methylobrevis</taxon>
    </lineage>
</organism>
<evidence type="ECO:0000313" key="1">
    <source>
        <dbReference type="EMBL" id="ODN72325.1"/>
    </source>
</evidence>
<comment type="caution">
    <text evidence="1">The sequence shown here is derived from an EMBL/GenBank/DDBJ whole genome shotgun (WGS) entry which is preliminary data.</text>
</comment>
<name>A0A1E3H854_9HYPH</name>
<dbReference type="EMBL" id="MCRJ01000004">
    <property type="protein sequence ID" value="ODN72325.1"/>
    <property type="molecule type" value="Genomic_DNA"/>
</dbReference>
<reference evidence="1 2" key="1">
    <citation type="submission" date="2016-07" db="EMBL/GenBank/DDBJ databases">
        <title>Draft Genome Sequence of Methylobrevis pamukkalensis PK2.</title>
        <authorList>
            <person name="Vasilenko O.V."/>
            <person name="Doronina N.V."/>
            <person name="Shmareva M.N."/>
            <person name="Tarlachkov S.V."/>
            <person name="Mustakhimov I."/>
            <person name="Trotsenko Y.A."/>
        </authorList>
    </citation>
    <scope>NUCLEOTIDE SEQUENCE [LARGE SCALE GENOMIC DNA]</scope>
    <source>
        <strain evidence="1 2">PK2</strain>
    </source>
</reference>
<dbReference type="AlphaFoldDB" id="A0A1E3H854"/>